<dbReference type="PROSITE" id="PS50943">
    <property type="entry name" value="HTH_CROC1"/>
    <property type="match status" value="1"/>
</dbReference>
<dbReference type="RefSeq" id="WP_135997307.1">
    <property type="nucleotide sequence ID" value="NZ_CP071057.1"/>
</dbReference>
<dbReference type="OrthoDB" id="9792157at2"/>
<gene>
    <name evidence="2" type="ORF">E5163_14795</name>
</gene>
<sequence>MNIHERLQTARKRAGFESAEDAASAFGWNPVTYRAHERGDRGVRLPVAERYARALRVSLQWLLTGRESDPATESPLQPAEIAGSIPVVGRVAAGVWQEVETVHDATDPAEWIPAFPHPRFPARVRAALKVEGDSIDLIAPPGSYVDTVPLDYALPADGIEGLLREAEMKNRPCVVVTERRRGGLVEATLKVLARRPGGGYRLEFRSSNPRYQRGGAYENGLDFDAAMLGEDAEIRITRVMIGKYESTF</sequence>
<proteinExistence type="predicted"/>
<dbReference type="EMBL" id="SRXW01000006">
    <property type="protein sequence ID" value="TGY87333.1"/>
    <property type="molecule type" value="Genomic_DNA"/>
</dbReference>
<dbReference type="InterPro" id="IPR001387">
    <property type="entry name" value="Cro/C1-type_HTH"/>
</dbReference>
<evidence type="ECO:0000259" key="1">
    <source>
        <dbReference type="PROSITE" id="PS50943"/>
    </source>
</evidence>
<comment type="caution">
    <text evidence="2">The sequence shown here is derived from an EMBL/GenBank/DDBJ whole genome shotgun (WGS) entry which is preliminary data.</text>
</comment>
<organism evidence="2 3">
    <name type="scientific">Marinicauda algicola</name>
    <dbReference type="NCBI Taxonomy" id="2029849"/>
    <lineage>
        <taxon>Bacteria</taxon>
        <taxon>Pseudomonadati</taxon>
        <taxon>Pseudomonadota</taxon>
        <taxon>Alphaproteobacteria</taxon>
        <taxon>Maricaulales</taxon>
        <taxon>Maricaulaceae</taxon>
        <taxon>Marinicauda</taxon>
    </lineage>
</organism>
<dbReference type="SUPFAM" id="SSF47413">
    <property type="entry name" value="lambda repressor-like DNA-binding domains"/>
    <property type="match status" value="1"/>
</dbReference>
<reference evidence="2 3" key="1">
    <citation type="journal article" date="2017" name="Int. J. Syst. Evol. Microbiol.">
        <title>Marinicauda algicola sp. nov., isolated from a marine red alga Rhodosorus marinus.</title>
        <authorList>
            <person name="Jeong S.E."/>
            <person name="Jeon S.H."/>
            <person name="Chun B.H."/>
            <person name="Kim D.W."/>
            <person name="Jeon C.O."/>
        </authorList>
    </citation>
    <scope>NUCLEOTIDE SEQUENCE [LARGE SCALE GENOMIC DNA]</scope>
    <source>
        <strain evidence="2 3">JCM 31718</strain>
    </source>
</reference>
<dbReference type="AlphaFoldDB" id="A0A4S2GWE3"/>
<dbReference type="Gene3D" id="2.10.109.10">
    <property type="entry name" value="Umud Fragment, subunit A"/>
    <property type="match status" value="1"/>
</dbReference>
<dbReference type="InterPro" id="IPR010982">
    <property type="entry name" value="Lambda_DNA-bd_dom_sf"/>
</dbReference>
<dbReference type="GO" id="GO:0003677">
    <property type="term" value="F:DNA binding"/>
    <property type="evidence" value="ECO:0007669"/>
    <property type="project" value="InterPro"/>
</dbReference>
<feature type="domain" description="HTH cro/C1-type" evidence="1">
    <location>
        <begin position="7"/>
        <end position="62"/>
    </location>
</feature>
<dbReference type="SMART" id="SM00530">
    <property type="entry name" value="HTH_XRE"/>
    <property type="match status" value="1"/>
</dbReference>
<dbReference type="Proteomes" id="UP000308054">
    <property type="component" value="Unassembled WGS sequence"/>
</dbReference>
<dbReference type="Gene3D" id="1.10.260.40">
    <property type="entry name" value="lambda repressor-like DNA-binding domains"/>
    <property type="match status" value="1"/>
</dbReference>
<protein>
    <submittedName>
        <fullName evidence="2">XRE family transcriptional regulator</fullName>
    </submittedName>
</protein>
<keyword evidence="3" id="KW-1185">Reference proteome</keyword>
<name>A0A4S2GWE3_9PROT</name>
<evidence type="ECO:0000313" key="2">
    <source>
        <dbReference type="EMBL" id="TGY87333.1"/>
    </source>
</evidence>
<accession>A0A4S2GWE3</accession>
<evidence type="ECO:0000313" key="3">
    <source>
        <dbReference type="Proteomes" id="UP000308054"/>
    </source>
</evidence>